<accession>A0AAV3PAL8</accession>
<sequence>MAASLISTPTLSSSSFFSQQILDKSVTRQPVQCVVKFRSTRCTMDASYGGNISKFPRINVWDPYKRLGITPDASEDEVWSSRNFLLNQYSGHERSAEAIEAAFEKILMGSFVNRKKTKINLKTRLKKKVEESPPWVKQLLSFVEIPPNVIIMRRFFLFAFMACWSVMNSADAGPAFQVCHRDLNYLFVCAIV</sequence>
<organism evidence="1 2">
    <name type="scientific">Lithospermum erythrorhizon</name>
    <name type="common">Purple gromwell</name>
    <name type="synonym">Lithospermum officinale var. erythrorhizon</name>
    <dbReference type="NCBI Taxonomy" id="34254"/>
    <lineage>
        <taxon>Eukaryota</taxon>
        <taxon>Viridiplantae</taxon>
        <taxon>Streptophyta</taxon>
        <taxon>Embryophyta</taxon>
        <taxon>Tracheophyta</taxon>
        <taxon>Spermatophyta</taxon>
        <taxon>Magnoliopsida</taxon>
        <taxon>eudicotyledons</taxon>
        <taxon>Gunneridae</taxon>
        <taxon>Pentapetalae</taxon>
        <taxon>asterids</taxon>
        <taxon>lamiids</taxon>
        <taxon>Boraginales</taxon>
        <taxon>Boraginaceae</taxon>
        <taxon>Boraginoideae</taxon>
        <taxon>Lithospermeae</taxon>
        <taxon>Lithospermum</taxon>
    </lineage>
</organism>
<reference evidence="1 2" key="1">
    <citation type="submission" date="2024-01" db="EMBL/GenBank/DDBJ databases">
        <title>The complete chloroplast genome sequence of Lithospermum erythrorhizon: insights into the phylogenetic relationship among Boraginaceae species and the maternal lineages of purple gromwells.</title>
        <authorList>
            <person name="Okada T."/>
            <person name="Watanabe K."/>
        </authorList>
    </citation>
    <scope>NUCLEOTIDE SEQUENCE [LARGE SCALE GENOMIC DNA]</scope>
</reference>
<gene>
    <name evidence="1" type="ORF">LIER_43002</name>
</gene>
<dbReference type="Proteomes" id="UP001454036">
    <property type="component" value="Unassembled WGS sequence"/>
</dbReference>
<dbReference type="AlphaFoldDB" id="A0AAV3PAL8"/>
<dbReference type="GO" id="GO:0031969">
    <property type="term" value="C:chloroplast membrane"/>
    <property type="evidence" value="ECO:0007669"/>
    <property type="project" value="TreeGrafter"/>
</dbReference>
<dbReference type="Pfam" id="PF11833">
    <property type="entry name" value="CPP1-like"/>
    <property type="match status" value="1"/>
</dbReference>
<name>A0AAV3PAL8_LITER</name>
<dbReference type="EMBL" id="BAABME010032140">
    <property type="protein sequence ID" value="GAA0148440.1"/>
    <property type="molecule type" value="Genomic_DNA"/>
</dbReference>
<proteinExistence type="predicted"/>
<comment type="caution">
    <text evidence="1">The sequence shown here is derived from an EMBL/GenBank/DDBJ whole genome shotgun (WGS) entry which is preliminary data.</text>
</comment>
<keyword evidence="2" id="KW-1185">Reference proteome</keyword>
<dbReference type="PANTHER" id="PTHR33372:SF2">
    <property type="entry name" value="PROTEIN CHAPERONE-LIKE PROTEIN OF POR1, CHLOROPLASTIC"/>
    <property type="match status" value="1"/>
</dbReference>
<dbReference type="InterPro" id="IPR021788">
    <property type="entry name" value="CPP1-like"/>
</dbReference>
<evidence type="ECO:0000313" key="2">
    <source>
        <dbReference type="Proteomes" id="UP001454036"/>
    </source>
</evidence>
<evidence type="ECO:0000313" key="1">
    <source>
        <dbReference type="EMBL" id="GAA0148440.1"/>
    </source>
</evidence>
<protein>
    <submittedName>
        <fullName evidence="1">Uncharacterized protein</fullName>
    </submittedName>
</protein>
<dbReference type="PANTHER" id="PTHR33372">
    <property type="match status" value="1"/>
</dbReference>